<dbReference type="SUPFAM" id="SSF52794">
    <property type="entry name" value="PTS system IIB component-like"/>
    <property type="match status" value="1"/>
</dbReference>
<evidence type="ECO:0000313" key="9">
    <source>
        <dbReference type="Proteomes" id="UP001597399"/>
    </source>
</evidence>
<evidence type="ECO:0000259" key="7">
    <source>
        <dbReference type="PROSITE" id="PS51372"/>
    </source>
</evidence>
<evidence type="ECO:0000256" key="3">
    <source>
        <dbReference type="ARBA" id="ARBA00023015"/>
    </source>
</evidence>
<dbReference type="InterPro" id="IPR036634">
    <property type="entry name" value="PRD_sf"/>
</dbReference>
<keyword evidence="2" id="KW-0677">Repeat</keyword>
<dbReference type="Proteomes" id="UP001597399">
    <property type="component" value="Unassembled WGS sequence"/>
</dbReference>
<dbReference type="PROSITE" id="PS51099">
    <property type="entry name" value="PTS_EIIB_TYPE_2"/>
    <property type="match status" value="1"/>
</dbReference>
<feature type="domain" description="PTS EIIA type-2" evidence="5">
    <location>
        <begin position="565"/>
        <end position="707"/>
    </location>
</feature>
<evidence type="ECO:0000256" key="4">
    <source>
        <dbReference type="ARBA" id="ARBA00023163"/>
    </source>
</evidence>
<accession>A0ABW5S0Q8</accession>
<feature type="domain" description="PTS EIIB type-2" evidence="6">
    <location>
        <begin position="424"/>
        <end position="513"/>
    </location>
</feature>
<dbReference type="PROSITE" id="PS51372">
    <property type="entry name" value="PRD_2"/>
    <property type="match status" value="1"/>
</dbReference>
<evidence type="ECO:0000259" key="5">
    <source>
        <dbReference type="PROSITE" id="PS51094"/>
    </source>
</evidence>
<dbReference type="Pfam" id="PF00359">
    <property type="entry name" value="PTS_EIIA_2"/>
    <property type="match status" value="1"/>
</dbReference>
<dbReference type="SUPFAM" id="SSF63520">
    <property type="entry name" value="PTS-regulatory domain, PRD"/>
    <property type="match status" value="1"/>
</dbReference>
<dbReference type="InterPro" id="IPR016152">
    <property type="entry name" value="PTrfase/Anion_transptr"/>
</dbReference>
<dbReference type="InterPro" id="IPR050661">
    <property type="entry name" value="BglG_antiterminators"/>
</dbReference>
<dbReference type="PANTHER" id="PTHR30185">
    <property type="entry name" value="CRYPTIC BETA-GLUCOSIDE BGL OPERON ANTITERMINATOR"/>
    <property type="match status" value="1"/>
</dbReference>
<dbReference type="InterPro" id="IPR013011">
    <property type="entry name" value="PTS_EIIB_2"/>
</dbReference>
<proteinExistence type="predicted"/>
<dbReference type="Gene3D" id="1.10.1790.10">
    <property type="entry name" value="PRD domain"/>
    <property type="match status" value="1"/>
</dbReference>
<dbReference type="Gene3D" id="3.40.930.10">
    <property type="entry name" value="Mannitol-specific EII, Chain A"/>
    <property type="match status" value="1"/>
</dbReference>
<protein>
    <submittedName>
        <fullName evidence="8">BglG family transcription antiterminator</fullName>
    </submittedName>
</protein>
<dbReference type="Gene3D" id="3.40.50.2300">
    <property type="match status" value="1"/>
</dbReference>
<feature type="domain" description="PRD" evidence="7">
    <location>
        <begin position="312"/>
        <end position="419"/>
    </location>
</feature>
<dbReference type="InterPro" id="IPR002178">
    <property type="entry name" value="PTS_EIIA_type-2_dom"/>
</dbReference>
<dbReference type="PROSITE" id="PS51094">
    <property type="entry name" value="PTS_EIIA_TYPE_2"/>
    <property type="match status" value="1"/>
</dbReference>
<dbReference type="Pfam" id="PF00874">
    <property type="entry name" value="PRD"/>
    <property type="match status" value="1"/>
</dbReference>
<dbReference type="CDD" id="cd00211">
    <property type="entry name" value="PTS_IIA_fru"/>
    <property type="match status" value="1"/>
</dbReference>
<evidence type="ECO:0000256" key="1">
    <source>
        <dbReference type="ARBA" id="ARBA00022679"/>
    </source>
</evidence>
<dbReference type="InterPro" id="IPR036095">
    <property type="entry name" value="PTS_EIIB-like_sf"/>
</dbReference>
<sequence>MKIQKRSVEILYQILNANTYVSIPHLMANYNISRRTVYYELDKINKWLRLVHCEPVQYIRKGGFFLTDGTKQNLKKLKLTDYHEKYLKSNYALSSKERIEQMILLILLSEQKVTLDTIMRINCVSRNTAIGDVKLANNMLKNYHLMICTSNKKGHYMNGQELDVRNWLMDYVNQKISDHRNDSEFICFLSQFTLLTKRFDLCQLKQQLYEWLRNVGRRLGVSFSDNFLKTLPISLSLFWIRINHQQLMPLSQYNNGTSLKKHPEYKEAVEFVENFLSQQDFHLYMGEVYYLETLLLGSQVNGYFDDQLFFNNKSSELESIVEEIIRRFQQLSGVTFDKIDELHKKLWIHLKSSYFRIKYHITYNEPLLSEVKEEYKEIFDLTKKAIIPFEHFCQNNVNENEIAFISMYFGGWLSKIQIVKCARDSVLVVCSSGFGTSRLLKHQLEQLFPIVRFKGPISEHDYLEREIKNERLVISTVKLSDQSVPTCVVHPILTVSDKNNLYRVLYNYRPDNKLQINQTVEGLLNIVNEYAKINNSEDLRKNMISFLLQPVWKEQGGAYKPMLNELLTKDKIILADHVDNWEQAIAWAAKPLREQGYITKDYIQAMIDSVHTNGPYVVVTPRVALPHARPEQGVIRLGLSLLKLESGVDFGVKKGRVYIVIVLAAHDNESHLKALSQLAVLLGKPQEVNYLISCKSVKEIEQVINQYSKE</sequence>
<keyword evidence="3" id="KW-0805">Transcription regulation</keyword>
<evidence type="ECO:0000259" key="6">
    <source>
        <dbReference type="PROSITE" id="PS51099"/>
    </source>
</evidence>
<organism evidence="8 9">
    <name type="scientific">Sporolactobacillus shoreicorticis</name>
    <dbReference type="NCBI Taxonomy" id="1923877"/>
    <lineage>
        <taxon>Bacteria</taxon>
        <taxon>Bacillati</taxon>
        <taxon>Bacillota</taxon>
        <taxon>Bacilli</taxon>
        <taxon>Bacillales</taxon>
        <taxon>Sporolactobacillaceae</taxon>
        <taxon>Sporolactobacillus</taxon>
    </lineage>
</organism>
<dbReference type="RefSeq" id="WP_253065272.1">
    <property type="nucleotide sequence ID" value="NZ_JAMXWM010000041.1"/>
</dbReference>
<name>A0ABW5S0Q8_9BACL</name>
<dbReference type="PANTHER" id="PTHR30185:SF18">
    <property type="entry name" value="TRANSCRIPTIONAL REGULATOR MTLR"/>
    <property type="match status" value="1"/>
</dbReference>
<dbReference type="EMBL" id="JBHUMQ010000008">
    <property type="protein sequence ID" value="MFD2692732.1"/>
    <property type="molecule type" value="Genomic_DNA"/>
</dbReference>
<evidence type="ECO:0000256" key="2">
    <source>
        <dbReference type="ARBA" id="ARBA00022737"/>
    </source>
</evidence>
<dbReference type="SUPFAM" id="SSF55804">
    <property type="entry name" value="Phoshotransferase/anion transport protein"/>
    <property type="match status" value="1"/>
</dbReference>
<gene>
    <name evidence="8" type="ORF">ACFSUE_03685</name>
</gene>
<keyword evidence="9" id="KW-1185">Reference proteome</keyword>
<keyword evidence="1" id="KW-0808">Transferase</keyword>
<evidence type="ECO:0000313" key="8">
    <source>
        <dbReference type="EMBL" id="MFD2692732.1"/>
    </source>
</evidence>
<keyword evidence="4" id="KW-0804">Transcription</keyword>
<dbReference type="InterPro" id="IPR011608">
    <property type="entry name" value="PRD"/>
</dbReference>
<reference evidence="9" key="1">
    <citation type="journal article" date="2019" name="Int. J. Syst. Evol. Microbiol.">
        <title>The Global Catalogue of Microorganisms (GCM) 10K type strain sequencing project: providing services to taxonomists for standard genome sequencing and annotation.</title>
        <authorList>
            <consortium name="The Broad Institute Genomics Platform"/>
            <consortium name="The Broad Institute Genome Sequencing Center for Infectious Disease"/>
            <person name="Wu L."/>
            <person name="Ma J."/>
        </authorList>
    </citation>
    <scope>NUCLEOTIDE SEQUENCE [LARGE SCALE GENOMIC DNA]</scope>
    <source>
        <strain evidence="9">TISTR 2466</strain>
    </source>
</reference>
<dbReference type="CDD" id="cd05568">
    <property type="entry name" value="PTS_IIB_bgl_like"/>
    <property type="match status" value="1"/>
</dbReference>
<comment type="caution">
    <text evidence="8">The sequence shown here is derived from an EMBL/GenBank/DDBJ whole genome shotgun (WGS) entry which is preliminary data.</text>
</comment>